<evidence type="ECO:0000313" key="2">
    <source>
        <dbReference type="EMBL" id="KAF7826496.1"/>
    </source>
</evidence>
<feature type="region of interest" description="Disordered" evidence="1">
    <location>
        <begin position="73"/>
        <end position="161"/>
    </location>
</feature>
<feature type="compositionally biased region" description="Basic and acidic residues" evidence="1">
    <location>
        <begin position="73"/>
        <end position="108"/>
    </location>
</feature>
<protein>
    <submittedName>
        <fullName evidence="2">Uncharacterized protein</fullName>
    </submittedName>
</protein>
<reference evidence="2" key="1">
    <citation type="submission" date="2020-09" db="EMBL/GenBank/DDBJ databases">
        <title>Genome-Enabled Discovery of Anthraquinone Biosynthesis in Senna tora.</title>
        <authorList>
            <person name="Kang S.-H."/>
            <person name="Pandey R.P."/>
            <person name="Lee C.-M."/>
            <person name="Sim J.-S."/>
            <person name="Jeong J.-T."/>
            <person name="Choi B.-S."/>
            <person name="Jung M."/>
            <person name="Ginzburg D."/>
            <person name="Zhao K."/>
            <person name="Won S.Y."/>
            <person name="Oh T.-J."/>
            <person name="Yu Y."/>
            <person name="Kim N.-H."/>
            <person name="Lee O.R."/>
            <person name="Lee T.-H."/>
            <person name="Bashyal P."/>
            <person name="Kim T.-S."/>
            <person name="Lee W.-H."/>
            <person name="Kawkins C."/>
            <person name="Kim C.-K."/>
            <person name="Kim J.S."/>
            <person name="Ahn B.O."/>
            <person name="Rhee S.Y."/>
            <person name="Sohng J.K."/>
        </authorList>
    </citation>
    <scope>NUCLEOTIDE SEQUENCE</scope>
    <source>
        <tissue evidence="2">Leaf</tissue>
    </source>
</reference>
<dbReference type="EMBL" id="JAAIUW010000006">
    <property type="protein sequence ID" value="KAF7826496.1"/>
    <property type="molecule type" value="Genomic_DNA"/>
</dbReference>
<sequence>MSRAVAVPSFLVGFDLGSTTGRVIDDNVKRRRGEGSHYTLEVGQDVEVVTADYIGKVGAPTYLHFRLHRFEYRERSEKSHRSEEKSHRLDSKREKEKNHRYSEKDKGKTSLSHSRKEKWASSKEGSTVASSERRGAFVSSVGKVTSRPLSEMEIPPTGLPPPTATGVPLHVEVVVVRSLPEIVVLVTKIFGERVSHPSESDASVRASLDNEANLGSSNGSVLTRVPNATAVEVSLAQAAPDTEGRTSTEHPQVTKVVPAADDRAVSAMELWLLRFSVSGGVAEGDLGDAAVRASPDNEATLGSSNGSVLTRAPNATVVEVSLGQASPDTEGRTSAEHPQETEVVLAVDDRDVSAMEFVPLELQSASTAQLTSYFGGFVLDGDDKSTHARASPGVFEPVGERASVFEEPGPLDIEDFISGWVRSLPMRKRSFLLRWIPPGRTRMVWGHWRADRFRLHLSVYWWTTDAILSNCERLMPFYKSNDAATFNDCAMHKASSSCSSSSRTFASSPRKAWRRVSTSSTKDLFSIRKYTKYTPKT</sequence>
<name>A0A834TT75_9FABA</name>
<dbReference type="AlphaFoldDB" id="A0A834TT75"/>
<evidence type="ECO:0000256" key="1">
    <source>
        <dbReference type="SAM" id="MobiDB-lite"/>
    </source>
</evidence>
<keyword evidence="3" id="KW-1185">Reference proteome</keyword>
<comment type="caution">
    <text evidence="2">The sequence shown here is derived from an EMBL/GenBank/DDBJ whole genome shotgun (WGS) entry which is preliminary data.</text>
</comment>
<proteinExistence type="predicted"/>
<organism evidence="2 3">
    <name type="scientific">Senna tora</name>
    <dbReference type="NCBI Taxonomy" id="362788"/>
    <lineage>
        <taxon>Eukaryota</taxon>
        <taxon>Viridiplantae</taxon>
        <taxon>Streptophyta</taxon>
        <taxon>Embryophyta</taxon>
        <taxon>Tracheophyta</taxon>
        <taxon>Spermatophyta</taxon>
        <taxon>Magnoliopsida</taxon>
        <taxon>eudicotyledons</taxon>
        <taxon>Gunneridae</taxon>
        <taxon>Pentapetalae</taxon>
        <taxon>rosids</taxon>
        <taxon>fabids</taxon>
        <taxon>Fabales</taxon>
        <taxon>Fabaceae</taxon>
        <taxon>Caesalpinioideae</taxon>
        <taxon>Cassia clade</taxon>
        <taxon>Senna</taxon>
    </lineage>
</organism>
<dbReference type="Proteomes" id="UP000634136">
    <property type="component" value="Unassembled WGS sequence"/>
</dbReference>
<accession>A0A834TT75</accession>
<evidence type="ECO:0000313" key="3">
    <source>
        <dbReference type="Proteomes" id="UP000634136"/>
    </source>
</evidence>
<gene>
    <name evidence="2" type="ORF">G2W53_017660</name>
</gene>